<sequence length="155" mass="17926">MPEGFHEKRRNSPRENERKNYALRMYNLKHRFPQHKWGITTEEWQKLPESREAKLKTVAASAEVQSKVAAELSRMQAAEKAEISLLKMASTKLNPINFLLNFMHGYNDETPTLFVTILTRHDVQHTLPNFNAELLTTNEITYDNTLTIGVKVTSK</sequence>
<protein>
    <submittedName>
        <fullName evidence="1">Uncharacterized protein</fullName>
    </submittedName>
</protein>
<dbReference type="AlphaFoldDB" id="A0AAE0C589"/>
<dbReference type="EMBL" id="LGRX02028524">
    <property type="protein sequence ID" value="KAK3247968.1"/>
    <property type="molecule type" value="Genomic_DNA"/>
</dbReference>
<dbReference type="Proteomes" id="UP001190700">
    <property type="component" value="Unassembled WGS sequence"/>
</dbReference>
<comment type="caution">
    <text evidence="1">The sequence shown here is derived from an EMBL/GenBank/DDBJ whole genome shotgun (WGS) entry which is preliminary data.</text>
</comment>
<keyword evidence="2" id="KW-1185">Reference proteome</keyword>
<reference evidence="1 2" key="1">
    <citation type="journal article" date="2015" name="Genome Biol. Evol.">
        <title>Comparative Genomics of a Bacterivorous Green Alga Reveals Evolutionary Causalities and Consequences of Phago-Mixotrophic Mode of Nutrition.</title>
        <authorList>
            <person name="Burns J.A."/>
            <person name="Paasch A."/>
            <person name="Narechania A."/>
            <person name="Kim E."/>
        </authorList>
    </citation>
    <scope>NUCLEOTIDE SEQUENCE [LARGE SCALE GENOMIC DNA]</scope>
    <source>
        <strain evidence="1 2">PLY_AMNH</strain>
    </source>
</reference>
<accession>A0AAE0C589</accession>
<organism evidence="1 2">
    <name type="scientific">Cymbomonas tetramitiformis</name>
    <dbReference type="NCBI Taxonomy" id="36881"/>
    <lineage>
        <taxon>Eukaryota</taxon>
        <taxon>Viridiplantae</taxon>
        <taxon>Chlorophyta</taxon>
        <taxon>Pyramimonadophyceae</taxon>
        <taxon>Pyramimonadales</taxon>
        <taxon>Pyramimonadaceae</taxon>
        <taxon>Cymbomonas</taxon>
    </lineage>
</organism>
<gene>
    <name evidence="1" type="ORF">CYMTET_42558</name>
</gene>
<evidence type="ECO:0000313" key="2">
    <source>
        <dbReference type="Proteomes" id="UP001190700"/>
    </source>
</evidence>
<name>A0AAE0C589_9CHLO</name>
<proteinExistence type="predicted"/>
<evidence type="ECO:0000313" key="1">
    <source>
        <dbReference type="EMBL" id="KAK3247968.1"/>
    </source>
</evidence>